<organism evidence="1 2">
    <name type="scientific">Actinomadura namibiensis</name>
    <dbReference type="NCBI Taxonomy" id="182080"/>
    <lineage>
        <taxon>Bacteria</taxon>
        <taxon>Bacillati</taxon>
        <taxon>Actinomycetota</taxon>
        <taxon>Actinomycetes</taxon>
        <taxon>Streptosporangiales</taxon>
        <taxon>Thermomonosporaceae</taxon>
        <taxon>Actinomadura</taxon>
    </lineage>
</organism>
<sequence>MSTITDVIDRMREIDRGLDPHDGVACFNRVYLKVTERIAHELTTGLFADPPFVERLDVDFAGFYLAAVDAAVAGRPARPWRPLFAARADRSVWSLQFALAGMNAHINHDLALAVITTCTDTGRDPDDDPIHHDFLRINEILEDVESEVRRSLEPALLKLATKDAETLKHIVGTFCVARARDLSWCSLQTLWPQRGHPFLYDNSVALLAQTVSVMGRLLVTPVTDVPDLWDLDGD</sequence>
<accession>A0A7W3LU85</accession>
<dbReference type="Proteomes" id="UP000572680">
    <property type="component" value="Unassembled WGS sequence"/>
</dbReference>
<keyword evidence="2" id="KW-1185">Reference proteome</keyword>
<dbReference type="EMBL" id="JACJIA010000008">
    <property type="protein sequence ID" value="MBA8954302.1"/>
    <property type="molecule type" value="Genomic_DNA"/>
</dbReference>
<evidence type="ECO:0000313" key="2">
    <source>
        <dbReference type="Proteomes" id="UP000572680"/>
    </source>
</evidence>
<comment type="caution">
    <text evidence="1">The sequence shown here is derived from an EMBL/GenBank/DDBJ whole genome shotgun (WGS) entry which is preliminary data.</text>
</comment>
<dbReference type="InterPro" id="IPR046037">
    <property type="entry name" value="DUF5995"/>
</dbReference>
<dbReference type="RefSeq" id="WP_182846390.1">
    <property type="nucleotide sequence ID" value="NZ_BAAALP010000023.1"/>
</dbReference>
<protein>
    <submittedName>
        <fullName evidence="1">Uncharacterized protein</fullName>
    </submittedName>
</protein>
<evidence type="ECO:0000313" key="1">
    <source>
        <dbReference type="EMBL" id="MBA8954302.1"/>
    </source>
</evidence>
<reference evidence="1 2" key="1">
    <citation type="submission" date="2020-08" db="EMBL/GenBank/DDBJ databases">
        <title>Genomic Encyclopedia of Type Strains, Phase IV (KMG-IV): sequencing the most valuable type-strain genomes for metagenomic binning, comparative biology and taxonomic classification.</title>
        <authorList>
            <person name="Goeker M."/>
        </authorList>
    </citation>
    <scope>NUCLEOTIDE SEQUENCE [LARGE SCALE GENOMIC DNA]</scope>
    <source>
        <strain evidence="1 2">DSM 44197</strain>
    </source>
</reference>
<gene>
    <name evidence="1" type="ORF">HNR61_005956</name>
</gene>
<proteinExistence type="predicted"/>
<dbReference type="AlphaFoldDB" id="A0A7W3LU85"/>
<dbReference type="Pfam" id="PF19458">
    <property type="entry name" value="DUF5995"/>
    <property type="match status" value="1"/>
</dbReference>
<name>A0A7W3LU85_ACTNM</name>